<dbReference type="AlphaFoldDB" id="A0A482YAV3"/>
<comment type="similarity">
    <text evidence="1">Belongs to the TBP family.</text>
</comment>
<dbReference type="Pfam" id="PF00352">
    <property type="entry name" value="TBP"/>
    <property type="match status" value="2"/>
</dbReference>
<dbReference type="InterPro" id="IPR000814">
    <property type="entry name" value="TBP"/>
</dbReference>
<keyword evidence="3" id="KW-0238">DNA-binding</keyword>
<dbReference type="OrthoDB" id="350539at2157"/>
<sequence>MKIVSIMGSGSLGKEIDLETLVDEIRNEVGESLDVNFQSTGIVTVKFGENSPAFSIYRTGSFQIRGALGHEELTEAVNQLLQIFDDIGFETGDVEFEEKTAVFMDEVNQGLELETLAVRLGLEYTEYEPEQFPGLVYRSPEYEATLLIFSSGKVLVVGTAKQEVACSVLQSLRDILENSF</sequence>
<dbReference type="GO" id="GO:0003677">
    <property type="term" value="F:DNA binding"/>
    <property type="evidence" value="ECO:0007669"/>
    <property type="project" value="UniProtKB-KW"/>
</dbReference>
<dbReference type="GO" id="GO:0006352">
    <property type="term" value="P:DNA-templated transcription initiation"/>
    <property type="evidence" value="ECO:0007669"/>
    <property type="project" value="InterPro"/>
</dbReference>
<dbReference type="Gene3D" id="3.30.310.10">
    <property type="entry name" value="TATA-Binding Protein"/>
    <property type="match status" value="2"/>
</dbReference>
<gene>
    <name evidence="5" type="ORF">BDK88_1666</name>
</gene>
<evidence type="ECO:0000256" key="1">
    <source>
        <dbReference type="ARBA" id="ARBA00005560"/>
    </source>
</evidence>
<evidence type="ECO:0000313" key="6">
    <source>
        <dbReference type="Proteomes" id="UP000291097"/>
    </source>
</evidence>
<protein>
    <submittedName>
        <fullName evidence="5">TATA binding protein of transcription factor TFIID</fullName>
    </submittedName>
</protein>
<dbReference type="PANTHER" id="PTHR10126">
    <property type="entry name" value="TATA-BOX BINDING PROTEIN"/>
    <property type="match status" value="1"/>
</dbReference>
<reference evidence="5 6" key="1">
    <citation type="submission" date="2019-02" db="EMBL/GenBank/DDBJ databases">
        <title>Genomic Encyclopedia of Archaeal and Bacterial Type Strains, Phase II (KMG-II): from individual species to whole genera.</title>
        <authorList>
            <person name="Goeker M."/>
        </authorList>
    </citation>
    <scope>NUCLEOTIDE SEQUENCE [LARGE SCALE GENOMIC DNA]</scope>
    <source>
        <strain evidence="5 6">DSM 18328</strain>
    </source>
</reference>
<comment type="caution">
    <text evidence="5">The sequence shown here is derived from an EMBL/GenBank/DDBJ whole genome shotgun (WGS) entry which is preliminary data.</text>
</comment>
<dbReference type="RefSeq" id="WP_130500004.1">
    <property type="nucleotide sequence ID" value="NZ_SHMP01000004.1"/>
</dbReference>
<evidence type="ECO:0000256" key="2">
    <source>
        <dbReference type="ARBA" id="ARBA00022737"/>
    </source>
</evidence>
<keyword evidence="4" id="KW-0804">Transcription</keyword>
<name>A0A482YAV3_9EURY</name>
<dbReference type="PRINTS" id="PR00686">
    <property type="entry name" value="TIFACTORIID"/>
</dbReference>
<keyword evidence="2" id="KW-0677">Repeat</keyword>
<organism evidence="5 6">
    <name type="scientific">Natrinema hispanicum</name>
    <dbReference type="NCBI Taxonomy" id="392421"/>
    <lineage>
        <taxon>Archaea</taxon>
        <taxon>Methanobacteriati</taxon>
        <taxon>Methanobacteriota</taxon>
        <taxon>Stenosarchaea group</taxon>
        <taxon>Halobacteria</taxon>
        <taxon>Halobacteriales</taxon>
        <taxon>Natrialbaceae</taxon>
        <taxon>Natrinema</taxon>
    </lineage>
</organism>
<dbReference type="Proteomes" id="UP000291097">
    <property type="component" value="Unassembled WGS sequence"/>
</dbReference>
<proteinExistence type="inferred from homology"/>
<evidence type="ECO:0000313" key="5">
    <source>
        <dbReference type="EMBL" id="RZV10498.1"/>
    </source>
</evidence>
<accession>A0A482YAV3</accession>
<evidence type="ECO:0000256" key="4">
    <source>
        <dbReference type="ARBA" id="ARBA00023163"/>
    </source>
</evidence>
<evidence type="ECO:0000256" key="3">
    <source>
        <dbReference type="ARBA" id="ARBA00023125"/>
    </source>
</evidence>
<dbReference type="InterPro" id="IPR012295">
    <property type="entry name" value="TBP_dom_sf"/>
</dbReference>
<dbReference type="EMBL" id="SHMP01000004">
    <property type="protein sequence ID" value="RZV10498.1"/>
    <property type="molecule type" value="Genomic_DNA"/>
</dbReference>
<dbReference type="SUPFAM" id="SSF55945">
    <property type="entry name" value="TATA-box binding protein-like"/>
    <property type="match status" value="2"/>
</dbReference>